<dbReference type="EMBL" id="QXGD01001456">
    <property type="protein sequence ID" value="KAE9205688.1"/>
    <property type="molecule type" value="Genomic_DNA"/>
</dbReference>
<accession>A0A6A3XY75</accession>
<dbReference type="AlphaFoldDB" id="A0A6A3XY75"/>
<evidence type="ECO:0000313" key="2">
    <source>
        <dbReference type="EMBL" id="KAE9205688.1"/>
    </source>
</evidence>
<feature type="region of interest" description="Disordered" evidence="1">
    <location>
        <begin position="385"/>
        <end position="417"/>
    </location>
</feature>
<sequence length="648" mass="74008">MESVRVRAPPPGTEDDRARHEGYFAWPDLRICTAAKQYDQRQYDLANLLPTEGFSSDANLKGPAGLLYDKCASFGQARRTFACIVSAKCGDQFDLPEAMKAFGCGAGNETSLTEAQVHAIAGEANPDAFREWRAEQAKQEAGEQAKQETEAKQQRKDRRKAAASEDEPKSWVKQCEAESKQRKGKKMTQKELKAALFKVLLDELERLPKGLIRKDNQYVVNTIAKQRKWSSPEQLAYAIKSVYGYVTADNVPVYVKKSVTTVPFSGSEPVRTLSYSLSKAYDSADVIPHSPMEPCDLGSVFNMFGQYQHKYEPSFVINQRLVDMWVNHVKDVICSGDARLYEYLLNWFAHILQHPGVKTQTVPLLKSKPGAGKNFLVNVFARQDHGHDRRGHRRIQPQGQPDHEEQDLRGQAATRTQSSIVEAHDRRYICIEVSDKVCPGMPGTKEYWDRVYKPLLTMEAGASIFHWLLRRDITKFNIRNLPETNYKKLLKCRQSNVGVRFLLNKRQQLIDADTDFEQLYTNKDIYAEYVRWTEESNQKLVNDSTFLQMLDSDGFPLKQKRIKGSDSKPRRRVLTPRNIHGHAKALQAGARVDYIKYRLMQIGGHDRAFRYIVSDLRYKGATGLCTSGRCQLSLLYRWIQSRLSHPSR</sequence>
<dbReference type="Proteomes" id="UP000440367">
    <property type="component" value="Unassembled WGS sequence"/>
</dbReference>
<protein>
    <submittedName>
        <fullName evidence="2">Uncharacterized protein</fullName>
    </submittedName>
</protein>
<gene>
    <name evidence="2" type="ORF">PF002_g20238</name>
</gene>
<evidence type="ECO:0000313" key="3">
    <source>
        <dbReference type="Proteomes" id="UP000440367"/>
    </source>
</evidence>
<feature type="compositionally biased region" description="Basic and acidic residues" evidence="1">
    <location>
        <begin position="134"/>
        <end position="181"/>
    </location>
</feature>
<organism evidence="2 3">
    <name type="scientific">Phytophthora fragariae</name>
    <dbReference type="NCBI Taxonomy" id="53985"/>
    <lineage>
        <taxon>Eukaryota</taxon>
        <taxon>Sar</taxon>
        <taxon>Stramenopiles</taxon>
        <taxon>Oomycota</taxon>
        <taxon>Peronosporomycetes</taxon>
        <taxon>Peronosporales</taxon>
        <taxon>Peronosporaceae</taxon>
        <taxon>Phytophthora</taxon>
    </lineage>
</organism>
<proteinExistence type="predicted"/>
<name>A0A6A3XY75_9STRA</name>
<reference evidence="2 3" key="1">
    <citation type="submission" date="2018-08" db="EMBL/GenBank/DDBJ databases">
        <title>Genomic investigation of the strawberry pathogen Phytophthora fragariae indicates pathogenicity is determined by transcriptional variation in three key races.</title>
        <authorList>
            <person name="Adams T.M."/>
            <person name="Armitage A.D."/>
            <person name="Sobczyk M.K."/>
            <person name="Bates H.J."/>
            <person name="Dunwell J.M."/>
            <person name="Nellist C.F."/>
            <person name="Harrison R.J."/>
        </authorList>
    </citation>
    <scope>NUCLEOTIDE SEQUENCE [LARGE SCALE GENOMIC DNA]</scope>
    <source>
        <strain evidence="2 3">BC-1</strain>
    </source>
</reference>
<evidence type="ECO:0000256" key="1">
    <source>
        <dbReference type="SAM" id="MobiDB-lite"/>
    </source>
</evidence>
<feature type="region of interest" description="Disordered" evidence="1">
    <location>
        <begin position="134"/>
        <end position="186"/>
    </location>
</feature>
<comment type="caution">
    <text evidence="2">The sequence shown here is derived from an EMBL/GenBank/DDBJ whole genome shotgun (WGS) entry which is preliminary data.</text>
</comment>